<dbReference type="NCBIfam" id="NF003199">
    <property type="entry name" value="PRK04169.1-3"/>
    <property type="match status" value="1"/>
</dbReference>
<evidence type="ECO:0000313" key="10">
    <source>
        <dbReference type="Proteomes" id="UP000243605"/>
    </source>
</evidence>
<name>A0A662Z6H7_9STAP</name>
<accession>A0A662Z6H7</accession>
<dbReference type="PANTHER" id="PTHR40029:SF2">
    <property type="entry name" value="HEPTAPRENYLGLYCERYL PHOSPHATE SYNTHASE"/>
    <property type="match status" value="1"/>
</dbReference>
<dbReference type="CDD" id="cd02812">
    <property type="entry name" value="PcrB_like"/>
    <property type="match status" value="1"/>
</dbReference>
<dbReference type="InterPro" id="IPR008205">
    <property type="entry name" value="GGGP_HepGP_synthase"/>
</dbReference>
<evidence type="ECO:0000256" key="3">
    <source>
        <dbReference type="ARBA" id="ARBA00022723"/>
    </source>
</evidence>
<evidence type="ECO:0000256" key="6">
    <source>
        <dbReference type="ARBA" id="ARBA00023209"/>
    </source>
</evidence>
<keyword evidence="7" id="KW-1208">Phospholipid metabolism</keyword>
<keyword evidence="3" id="KW-0479">Metal-binding</keyword>
<keyword evidence="6" id="KW-0594">Phospholipid biosynthesis</keyword>
<evidence type="ECO:0000256" key="1">
    <source>
        <dbReference type="ARBA" id="ARBA00022516"/>
    </source>
</evidence>
<evidence type="ECO:0000256" key="2">
    <source>
        <dbReference type="ARBA" id="ARBA00022679"/>
    </source>
</evidence>
<evidence type="ECO:0000256" key="4">
    <source>
        <dbReference type="ARBA" id="ARBA00022842"/>
    </source>
</evidence>
<dbReference type="Proteomes" id="UP000243605">
    <property type="component" value="Unassembled WGS sequence"/>
</dbReference>
<dbReference type="GO" id="GO:0046474">
    <property type="term" value="P:glycerophospholipid biosynthetic process"/>
    <property type="evidence" value="ECO:0007669"/>
    <property type="project" value="UniProtKB-ARBA"/>
</dbReference>
<evidence type="ECO:0000256" key="7">
    <source>
        <dbReference type="ARBA" id="ARBA00023264"/>
    </source>
</evidence>
<dbReference type="RefSeq" id="WP_091475761.1">
    <property type="nucleotide sequence ID" value="NZ_FOIT01000005.1"/>
</dbReference>
<keyword evidence="2 9" id="KW-0808">Transferase</keyword>
<gene>
    <name evidence="9" type="ORF">SAMN05192557_1690</name>
</gene>
<dbReference type="SUPFAM" id="SSF51395">
    <property type="entry name" value="FMN-linked oxidoreductases"/>
    <property type="match status" value="1"/>
</dbReference>
<evidence type="ECO:0000256" key="5">
    <source>
        <dbReference type="ARBA" id="ARBA00023098"/>
    </source>
</evidence>
<keyword evidence="4" id="KW-0460">Magnesium</keyword>
<dbReference type="EMBL" id="FOIT01000005">
    <property type="protein sequence ID" value="SEW11586.1"/>
    <property type="molecule type" value="Genomic_DNA"/>
</dbReference>
<comment type="catalytic activity">
    <reaction evidence="8">
        <text>sn-glycerol 1-phosphate + all-trans-heptaprenyl diphosphate = 3-heptaprenyl-sn-glycero-1-phosphate + diphosphate</text>
        <dbReference type="Rhea" id="RHEA:33495"/>
        <dbReference type="ChEBI" id="CHEBI:33019"/>
        <dbReference type="ChEBI" id="CHEBI:57685"/>
        <dbReference type="ChEBI" id="CHEBI:58206"/>
        <dbReference type="ChEBI" id="CHEBI:64781"/>
        <dbReference type="EC" id="2.5.1.n9"/>
    </reaction>
</comment>
<dbReference type="GO" id="GO:0120536">
    <property type="term" value="F:heptaprenylglyceryl phosphate synthase activity"/>
    <property type="evidence" value="ECO:0007669"/>
    <property type="project" value="UniProtKB-ARBA"/>
</dbReference>
<dbReference type="InterPro" id="IPR039074">
    <property type="entry name" value="GGGP/HepGP_synthase_I"/>
</dbReference>
<dbReference type="Pfam" id="PF01884">
    <property type="entry name" value="PcrB"/>
    <property type="match status" value="1"/>
</dbReference>
<dbReference type="GO" id="GO:0046872">
    <property type="term" value="F:metal ion binding"/>
    <property type="evidence" value="ECO:0007669"/>
    <property type="project" value="UniProtKB-KW"/>
</dbReference>
<dbReference type="InterPro" id="IPR038597">
    <property type="entry name" value="GGGP/HepGP_synthase_sf"/>
</dbReference>
<dbReference type="NCBIfam" id="TIGR01768">
    <property type="entry name" value="GGGP-family"/>
    <property type="match status" value="1"/>
</dbReference>
<proteinExistence type="predicted"/>
<keyword evidence="1" id="KW-0444">Lipid biosynthesis</keyword>
<reference evidence="9 10" key="1">
    <citation type="submission" date="2016-10" db="EMBL/GenBank/DDBJ databases">
        <authorList>
            <person name="Varghese N."/>
            <person name="Submissions S."/>
        </authorList>
    </citation>
    <scope>NUCLEOTIDE SEQUENCE [LARGE SCALE GENOMIC DNA]</scope>
    <source>
        <strain evidence="9 10">IBRC-M10081</strain>
    </source>
</reference>
<dbReference type="PANTHER" id="PTHR40029">
    <property type="match status" value="1"/>
</dbReference>
<organism evidence="9 10">
    <name type="scientific">Aliicoccus persicus</name>
    <dbReference type="NCBI Taxonomy" id="930138"/>
    <lineage>
        <taxon>Bacteria</taxon>
        <taxon>Bacillati</taxon>
        <taxon>Bacillota</taxon>
        <taxon>Bacilli</taxon>
        <taxon>Bacillales</taxon>
        <taxon>Staphylococcaceae</taxon>
        <taxon>Aliicoccus</taxon>
    </lineage>
</organism>
<evidence type="ECO:0000313" key="9">
    <source>
        <dbReference type="EMBL" id="SEW11586.1"/>
    </source>
</evidence>
<dbReference type="Gene3D" id="3.20.20.390">
    <property type="entry name" value="FMN-linked oxidoreductases"/>
    <property type="match status" value="1"/>
</dbReference>
<dbReference type="AlphaFoldDB" id="A0A662Z6H7"/>
<protein>
    <submittedName>
        <fullName evidence="9">Putative glycerol-1-phosphate prenyltransferase</fullName>
    </submittedName>
</protein>
<sequence>MLENYKHVFKLDPNKTISDAHLERLCESETDLIIVGGTDGVTQSNVLDLMSRIRRYMTPVALELSNLEAVVPGFDHYFVPAVFNTKDMKFLHGMLLEALERYAHLLDYDTISLMPYLIFNEECKAYKYANCEPINRENMAYYIQLIDKMYRQKYMYIEFSGTLAEKELLQDIYETKTNVHMIYGGGIDSKEAFDERAPFADTLVVGNLIYEDFEAALNTVIRS</sequence>
<evidence type="ECO:0000256" key="8">
    <source>
        <dbReference type="ARBA" id="ARBA00048318"/>
    </source>
</evidence>
<keyword evidence="5" id="KW-0443">Lipid metabolism</keyword>
<keyword evidence="10" id="KW-1185">Reference proteome</keyword>
<dbReference type="OrthoDB" id="2381757at2"/>